<dbReference type="Proteomes" id="UP001336314">
    <property type="component" value="Unassembled WGS sequence"/>
</dbReference>
<gene>
    <name evidence="1" type="ORF">QWY20_14520</name>
</gene>
<protein>
    <submittedName>
        <fullName evidence="1">Uncharacterized protein</fullName>
    </submittedName>
</protein>
<name>A0ABU7J7Z2_9GAMM</name>
<organism evidence="1 2">
    <name type="scientific">Alkalimonas cellulosilytica</name>
    <dbReference type="NCBI Taxonomy" id="3058395"/>
    <lineage>
        <taxon>Bacteria</taxon>
        <taxon>Pseudomonadati</taxon>
        <taxon>Pseudomonadota</taxon>
        <taxon>Gammaproteobacteria</taxon>
        <taxon>Alkalimonas</taxon>
    </lineage>
</organism>
<evidence type="ECO:0000313" key="2">
    <source>
        <dbReference type="Proteomes" id="UP001336314"/>
    </source>
</evidence>
<keyword evidence="2" id="KW-1185">Reference proteome</keyword>
<evidence type="ECO:0000313" key="1">
    <source>
        <dbReference type="EMBL" id="MEE2002671.1"/>
    </source>
</evidence>
<dbReference type="RefSeq" id="WP_330129725.1">
    <property type="nucleotide sequence ID" value="NZ_JAUHLI010000015.1"/>
</dbReference>
<sequence length="76" mass="8806">MKTSLTTYMTGILMLSSTGLPVYSAEVAEQSDLLEQLRQQIHQDIRQQFQNHFEELKQRTQLQLQQSVTLVLPVMN</sequence>
<comment type="caution">
    <text evidence="1">The sequence shown here is derived from an EMBL/GenBank/DDBJ whole genome shotgun (WGS) entry which is preliminary data.</text>
</comment>
<dbReference type="EMBL" id="JAUHLI010000015">
    <property type="protein sequence ID" value="MEE2002671.1"/>
    <property type="molecule type" value="Genomic_DNA"/>
</dbReference>
<reference evidence="1 2" key="1">
    <citation type="submission" date="2023-07" db="EMBL/GenBank/DDBJ databases">
        <title>Alkalimonas sp., MEB108 novel, alkaliphilic bacterium isolated from Lonar Lake, India.</title>
        <authorList>
            <person name="Joshi A."/>
            <person name="Thite S."/>
        </authorList>
    </citation>
    <scope>NUCLEOTIDE SEQUENCE [LARGE SCALE GENOMIC DNA]</scope>
    <source>
        <strain evidence="1 2">MEB108</strain>
    </source>
</reference>
<proteinExistence type="predicted"/>
<accession>A0ABU7J7Z2</accession>